<keyword evidence="3" id="KW-1185">Reference proteome</keyword>
<evidence type="ECO:0000313" key="2">
    <source>
        <dbReference type="EMBL" id="TRX96371.1"/>
    </source>
</evidence>
<feature type="chain" id="PRO_5021718033" evidence="1">
    <location>
        <begin position="20"/>
        <end position="204"/>
    </location>
</feature>
<name>A0A553I841_9PEZI</name>
<dbReference type="Proteomes" id="UP000319160">
    <property type="component" value="Unassembled WGS sequence"/>
</dbReference>
<organism evidence="2 3">
    <name type="scientific">Xylaria flabelliformis</name>
    <dbReference type="NCBI Taxonomy" id="2512241"/>
    <lineage>
        <taxon>Eukaryota</taxon>
        <taxon>Fungi</taxon>
        <taxon>Dikarya</taxon>
        <taxon>Ascomycota</taxon>
        <taxon>Pezizomycotina</taxon>
        <taxon>Sordariomycetes</taxon>
        <taxon>Xylariomycetidae</taxon>
        <taxon>Xylariales</taxon>
        <taxon>Xylariaceae</taxon>
        <taxon>Xylaria</taxon>
    </lineage>
</organism>
<dbReference type="EMBL" id="VFLP01000011">
    <property type="protein sequence ID" value="TRX96371.1"/>
    <property type="molecule type" value="Genomic_DNA"/>
</dbReference>
<accession>A0A553I841</accession>
<feature type="signal peptide" evidence="1">
    <location>
        <begin position="1"/>
        <end position="19"/>
    </location>
</feature>
<gene>
    <name evidence="2" type="ORF">FHL15_002643</name>
</gene>
<evidence type="ECO:0000313" key="3">
    <source>
        <dbReference type="Proteomes" id="UP000319160"/>
    </source>
</evidence>
<comment type="caution">
    <text evidence="2">The sequence shown here is derived from an EMBL/GenBank/DDBJ whole genome shotgun (WGS) entry which is preliminary data.</text>
</comment>
<evidence type="ECO:0000256" key="1">
    <source>
        <dbReference type="SAM" id="SignalP"/>
    </source>
</evidence>
<keyword evidence="1" id="KW-0732">Signal</keyword>
<reference evidence="3" key="1">
    <citation type="submission" date="2019-06" db="EMBL/GenBank/DDBJ databases">
        <title>Draft genome sequence of the griseofulvin-producing fungus Xylaria cubensis strain G536.</title>
        <authorList>
            <person name="Mead M.E."/>
            <person name="Raja H.A."/>
            <person name="Steenwyk J.L."/>
            <person name="Knowles S.L."/>
            <person name="Oberlies N.H."/>
            <person name="Rokas A."/>
        </authorList>
    </citation>
    <scope>NUCLEOTIDE SEQUENCE [LARGE SCALE GENOMIC DNA]</scope>
    <source>
        <strain evidence="3">G536</strain>
    </source>
</reference>
<dbReference type="AlphaFoldDB" id="A0A553I841"/>
<protein>
    <submittedName>
        <fullName evidence="2">Uncharacterized protein</fullName>
    </submittedName>
</protein>
<dbReference type="OrthoDB" id="4664438at2759"/>
<proteinExistence type="predicted"/>
<sequence>MHFSKATTLLLTSLNLAAAGVISRDTDVEEARYKIGDNVYSNIPPETGVVAYKIGDNVWSSVPPANGTDEQSTVPVTKRDTFYPTLDELKANRTLAVEWMSAHLPSDVIVNANELDIAARWPRWSDILARCIVAMSSCYYMVAYEPTTTAEKISFCFANAYGYGYCTQSSTTQAYRRQFGGDFAPEDAVLTAMEQLYIDYTGGQ</sequence>